<evidence type="ECO:0000256" key="1">
    <source>
        <dbReference type="ARBA" id="ARBA00000085"/>
    </source>
</evidence>
<keyword evidence="6 12" id="KW-0418">Kinase</keyword>
<keyword evidence="4" id="KW-0808">Transferase</keyword>
<evidence type="ECO:0000256" key="3">
    <source>
        <dbReference type="ARBA" id="ARBA00022553"/>
    </source>
</evidence>
<proteinExistence type="predicted"/>
<evidence type="ECO:0000259" key="10">
    <source>
        <dbReference type="Pfam" id="PF02518"/>
    </source>
</evidence>
<dbReference type="InterPro" id="IPR003594">
    <property type="entry name" value="HATPase_dom"/>
</dbReference>
<evidence type="ECO:0000313" key="12">
    <source>
        <dbReference type="EMBL" id="MCQ1531710.1"/>
    </source>
</evidence>
<dbReference type="PANTHER" id="PTHR24421">
    <property type="entry name" value="NITRATE/NITRITE SENSOR PROTEIN NARX-RELATED"/>
    <property type="match status" value="1"/>
</dbReference>
<dbReference type="CDD" id="cd16917">
    <property type="entry name" value="HATPase_UhpB-NarQ-NarX-like"/>
    <property type="match status" value="1"/>
</dbReference>
<dbReference type="InterPro" id="IPR036890">
    <property type="entry name" value="HATPase_C_sf"/>
</dbReference>
<keyword evidence="7" id="KW-0067">ATP-binding</keyword>
<organism evidence="12 13">
    <name type="scientific">Lutispora saccharofermentans</name>
    <dbReference type="NCBI Taxonomy" id="3024236"/>
    <lineage>
        <taxon>Bacteria</taxon>
        <taxon>Bacillati</taxon>
        <taxon>Bacillota</taxon>
        <taxon>Clostridia</taxon>
        <taxon>Lutisporales</taxon>
        <taxon>Lutisporaceae</taxon>
        <taxon>Lutispora</taxon>
    </lineage>
</organism>
<dbReference type="EC" id="2.7.13.3" evidence="2"/>
<dbReference type="GO" id="GO:0016301">
    <property type="term" value="F:kinase activity"/>
    <property type="evidence" value="ECO:0007669"/>
    <property type="project" value="UniProtKB-KW"/>
</dbReference>
<dbReference type="Pfam" id="PF07730">
    <property type="entry name" value="HisKA_3"/>
    <property type="match status" value="1"/>
</dbReference>
<dbReference type="InterPro" id="IPR050482">
    <property type="entry name" value="Sensor_HK_TwoCompSys"/>
</dbReference>
<keyword evidence="9" id="KW-0812">Transmembrane</keyword>
<dbReference type="Gene3D" id="1.20.5.1930">
    <property type="match status" value="1"/>
</dbReference>
<evidence type="ECO:0000256" key="5">
    <source>
        <dbReference type="ARBA" id="ARBA00022741"/>
    </source>
</evidence>
<evidence type="ECO:0000256" key="4">
    <source>
        <dbReference type="ARBA" id="ARBA00022679"/>
    </source>
</evidence>
<keyword evidence="9" id="KW-1133">Transmembrane helix</keyword>
<dbReference type="SUPFAM" id="SSF55874">
    <property type="entry name" value="ATPase domain of HSP90 chaperone/DNA topoisomerase II/histidine kinase"/>
    <property type="match status" value="1"/>
</dbReference>
<feature type="transmembrane region" description="Helical" evidence="9">
    <location>
        <begin position="30"/>
        <end position="48"/>
    </location>
</feature>
<keyword evidence="5" id="KW-0547">Nucleotide-binding</keyword>
<evidence type="ECO:0000256" key="6">
    <source>
        <dbReference type="ARBA" id="ARBA00022777"/>
    </source>
</evidence>
<name>A0ABT1NKC1_9FIRM</name>
<evidence type="ECO:0000313" key="13">
    <source>
        <dbReference type="Proteomes" id="UP001651880"/>
    </source>
</evidence>
<keyword evidence="9" id="KW-0472">Membrane</keyword>
<keyword evidence="3" id="KW-0597">Phosphoprotein</keyword>
<feature type="transmembrane region" description="Helical" evidence="9">
    <location>
        <begin position="129"/>
        <end position="146"/>
    </location>
</feature>
<comment type="caution">
    <text evidence="12">The sequence shown here is derived from an EMBL/GenBank/DDBJ whole genome shotgun (WGS) entry which is preliminary data.</text>
</comment>
<feature type="transmembrane region" description="Helical" evidence="9">
    <location>
        <begin position="7"/>
        <end position="24"/>
    </location>
</feature>
<dbReference type="Pfam" id="PF02518">
    <property type="entry name" value="HATPase_c"/>
    <property type="match status" value="1"/>
</dbReference>
<sequence length="354" mass="40492">MNFKKSLYLTKSIAVVLLFAMAYIKEHADGARAIAFIGLFISLLAGQYIRSKMLIKGKTYFSSFLAEAFLIFALESLSKYVINNYLHIFYIFLILEAGLVLDRKKALWINAFIAGISLIKYFYKFDNEFLFQLLILSFIITILNYASAQKESAVKIEELSKANERLRIGREIHDSLGHTLTGLIMQLEMAYHVFDTDKDKSSGLLRDSIGSSREALRQARQAVEKLRNDKYDIIEMIKRFQEQTAAVIVFNDHADTPFFKEQYKSLIFRLIQEALTNSIKHGRAKNISININREKDHIKIMIEDDGSGAEKVIEGYGLKGMSERLDEMNGCFDYGSRNKGFFIKALIPAGDIYE</sequence>
<keyword evidence="13" id="KW-1185">Reference proteome</keyword>
<feature type="domain" description="Signal transduction histidine kinase subgroup 3 dimerisation and phosphoacceptor" evidence="11">
    <location>
        <begin position="164"/>
        <end position="229"/>
    </location>
</feature>
<dbReference type="InterPro" id="IPR011712">
    <property type="entry name" value="Sig_transdc_His_kin_sub3_dim/P"/>
</dbReference>
<evidence type="ECO:0000256" key="2">
    <source>
        <dbReference type="ARBA" id="ARBA00012438"/>
    </source>
</evidence>
<dbReference type="EMBL" id="JAJEKE010000028">
    <property type="protein sequence ID" value="MCQ1531710.1"/>
    <property type="molecule type" value="Genomic_DNA"/>
</dbReference>
<evidence type="ECO:0000256" key="7">
    <source>
        <dbReference type="ARBA" id="ARBA00022840"/>
    </source>
</evidence>
<reference evidence="12 13" key="1">
    <citation type="submission" date="2021-10" db="EMBL/GenBank/DDBJ databases">
        <title>Lutispora strain m25 sp. nov., a thermophilic, non-spore-forming bacterium isolated from a lab-scale methanogenic bioreactor digesting anaerobic sludge.</title>
        <authorList>
            <person name="El Houari A."/>
            <person name="Mcdonald J."/>
        </authorList>
    </citation>
    <scope>NUCLEOTIDE SEQUENCE [LARGE SCALE GENOMIC DNA]</scope>
    <source>
        <strain evidence="13">m25</strain>
    </source>
</reference>
<feature type="domain" description="Histidine kinase/HSP90-like ATPase" evidence="10">
    <location>
        <begin position="266"/>
        <end position="343"/>
    </location>
</feature>
<keyword evidence="8" id="KW-0902">Two-component regulatory system</keyword>
<comment type="catalytic activity">
    <reaction evidence="1">
        <text>ATP + protein L-histidine = ADP + protein N-phospho-L-histidine.</text>
        <dbReference type="EC" id="2.7.13.3"/>
    </reaction>
</comment>
<gene>
    <name evidence="12" type="ORF">LJD61_19515</name>
</gene>
<evidence type="ECO:0000256" key="9">
    <source>
        <dbReference type="SAM" id="Phobius"/>
    </source>
</evidence>
<protein>
    <recommendedName>
        <fullName evidence="2">histidine kinase</fullName>
        <ecNumber evidence="2">2.7.13.3</ecNumber>
    </recommendedName>
</protein>
<evidence type="ECO:0000259" key="11">
    <source>
        <dbReference type="Pfam" id="PF07730"/>
    </source>
</evidence>
<evidence type="ECO:0000256" key="8">
    <source>
        <dbReference type="ARBA" id="ARBA00023012"/>
    </source>
</evidence>
<dbReference type="PANTHER" id="PTHR24421:SF10">
    <property type="entry name" value="NITRATE_NITRITE SENSOR PROTEIN NARQ"/>
    <property type="match status" value="1"/>
</dbReference>
<dbReference type="Proteomes" id="UP001651880">
    <property type="component" value="Unassembled WGS sequence"/>
</dbReference>
<feature type="transmembrane region" description="Helical" evidence="9">
    <location>
        <begin position="106"/>
        <end position="123"/>
    </location>
</feature>
<dbReference type="Gene3D" id="3.30.565.10">
    <property type="entry name" value="Histidine kinase-like ATPase, C-terminal domain"/>
    <property type="match status" value="1"/>
</dbReference>
<dbReference type="RefSeq" id="WP_255229273.1">
    <property type="nucleotide sequence ID" value="NZ_JAJEKE010000028.1"/>
</dbReference>
<accession>A0ABT1NKC1</accession>